<dbReference type="AlphaFoldDB" id="A0A0G4I3F9"/>
<dbReference type="PANTHER" id="PTHR23084">
    <property type="entry name" value="PHOSPHATIDYLINOSITOL-4-PHOSPHATE 5-KINASE RELATED"/>
    <property type="match status" value="1"/>
</dbReference>
<dbReference type="InterPro" id="IPR003409">
    <property type="entry name" value="MORN"/>
</dbReference>
<proteinExistence type="predicted"/>
<gene>
    <name evidence="3" type="ORF">Cvel_10664</name>
</gene>
<dbReference type="Gene3D" id="2.20.110.10">
    <property type="entry name" value="Histone H3 K4-specific methyltransferase SET7/9 N-terminal domain"/>
    <property type="match status" value="4"/>
</dbReference>
<dbReference type="SUPFAM" id="SSF82185">
    <property type="entry name" value="Histone H3 K4-specific methyltransferase SET7/9 N-terminal domain"/>
    <property type="match status" value="2"/>
</dbReference>
<protein>
    <recommendedName>
        <fullName evidence="4">MORN repeat-containing protein 5</fullName>
    </recommendedName>
</protein>
<dbReference type="Pfam" id="PF02493">
    <property type="entry name" value="MORN"/>
    <property type="match status" value="7"/>
</dbReference>
<feature type="region of interest" description="Disordered" evidence="2">
    <location>
        <begin position="43"/>
        <end position="66"/>
    </location>
</feature>
<dbReference type="SMART" id="SM00698">
    <property type="entry name" value="MORN"/>
    <property type="match status" value="7"/>
</dbReference>
<sequence>MGGSMCCCADKKGESGSHLEVPRIVQEYPAADGVMRPEPRDTAFSGLTPRDHGGKENSYMEDRTLQGDPSAKKGVILYNDGSKYEGEWKQGRAAGKGRCEVSNGTVLEGEFADDLPHGHAKETRADGSIFEGSFENGKKTGKGRWQSVEEGWTYTGDFKDDYYEGFGQYEWSDGRVYTGEWKQNQFDGYGRMVWADGRMYEGAYREDKKNGVGLFRWADGRFHLGIWKDGMQDGKGIFTTKDAMCRAGEWKKGAREKWTSKPTTLDDFASLVTPDLLLRPPAGFPTGSSATAAQLKMCFA</sequence>
<keyword evidence="1" id="KW-0677">Repeat</keyword>
<reference evidence="3" key="1">
    <citation type="submission" date="2014-11" db="EMBL/GenBank/DDBJ databases">
        <authorList>
            <person name="Otto D Thomas"/>
            <person name="Naeem Raeece"/>
        </authorList>
    </citation>
    <scope>NUCLEOTIDE SEQUENCE</scope>
</reference>
<dbReference type="VEuPathDB" id="CryptoDB:Cvel_10664"/>
<evidence type="ECO:0008006" key="4">
    <source>
        <dbReference type="Google" id="ProtNLM"/>
    </source>
</evidence>
<name>A0A0G4I3F9_9ALVE</name>
<dbReference type="EMBL" id="CDMZ01004963">
    <property type="protein sequence ID" value="CEM51499.1"/>
    <property type="molecule type" value="Genomic_DNA"/>
</dbReference>
<dbReference type="PANTHER" id="PTHR23084:SF179">
    <property type="entry name" value="OS10G0565000 PROTEIN"/>
    <property type="match status" value="1"/>
</dbReference>
<evidence type="ECO:0000256" key="1">
    <source>
        <dbReference type="ARBA" id="ARBA00022737"/>
    </source>
</evidence>
<accession>A0A0G4I3F9</accession>
<evidence type="ECO:0000256" key="2">
    <source>
        <dbReference type="SAM" id="MobiDB-lite"/>
    </source>
</evidence>
<organism evidence="3">
    <name type="scientific">Chromera velia CCMP2878</name>
    <dbReference type="NCBI Taxonomy" id="1169474"/>
    <lineage>
        <taxon>Eukaryota</taxon>
        <taxon>Sar</taxon>
        <taxon>Alveolata</taxon>
        <taxon>Colpodellida</taxon>
        <taxon>Chromeraceae</taxon>
        <taxon>Chromera</taxon>
    </lineage>
</organism>
<evidence type="ECO:0000313" key="3">
    <source>
        <dbReference type="EMBL" id="CEM51499.1"/>
    </source>
</evidence>
<dbReference type="PhylomeDB" id="A0A0G4I3F9"/>
<feature type="compositionally biased region" description="Basic and acidic residues" evidence="2">
    <location>
        <begin position="49"/>
        <end position="65"/>
    </location>
</feature>